<dbReference type="PANTHER" id="PTHR35347">
    <property type="entry name" value="COILED-COIL DOMAIN-CONTAINING PROTEIN 175"/>
    <property type="match status" value="1"/>
</dbReference>
<dbReference type="AlphaFoldDB" id="G3TCC6"/>
<feature type="coiled-coil region" evidence="1">
    <location>
        <begin position="625"/>
        <end position="659"/>
    </location>
</feature>
<evidence type="ECO:0000256" key="1">
    <source>
        <dbReference type="SAM" id="Coils"/>
    </source>
</evidence>
<dbReference type="Proteomes" id="UP000007646">
    <property type="component" value="Unassembled WGS sequence"/>
</dbReference>
<name>G3TCC6_LOXAF</name>
<reference evidence="2 3" key="1">
    <citation type="submission" date="2009-06" db="EMBL/GenBank/DDBJ databases">
        <title>The Genome Sequence of Loxodonta africana (African elephant).</title>
        <authorList>
            <person name="Di Palma F."/>
            <person name="Heiman D."/>
            <person name="Young S."/>
            <person name="Johnson J."/>
            <person name="Lander E.S."/>
            <person name="Lindblad-Toh K."/>
        </authorList>
    </citation>
    <scope>NUCLEOTIDE SEQUENCE [LARGE SCALE GENOMIC DNA]</scope>
    <source>
        <strain evidence="2 3">Isolate ISIS603380</strain>
    </source>
</reference>
<keyword evidence="1" id="KW-0175">Coiled coil</keyword>
<feature type="coiled-coil region" evidence="1">
    <location>
        <begin position="477"/>
        <end position="532"/>
    </location>
</feature>
<feature type="coiled-coil region" evidence="1">
    <location>
        <begin position="133"/>
        <end position="167"/>
    </location>
</feature>
<proteinExistence type="predicted"/>
<feature type="coiled-coil region" evidence="1">
    <location>
        <begin position="284"/>
        <end position="361"/>
    </location>
</feature>
<evidence type="ECO:0000313" key="2">
    <source>
        <dbReference type="Ensembl" id="ENSLAFP00000011703.4"/>
    </source>
</evidence>
<accession>G3TCC6</accession>
<dbReference type="FunCoup" id="G3TCC6">
    <property type="interactions" value="1"/>
</dbReference>
<dbReference type="eggNOG" id="ENOG502RXX0">
    <property type="taxonomic scope" value="Eukaryota"/>
</dbReference>
<reference evidence="2" key="2">
    <citation type="submission" date="2025-08" db="UniProtKB">
        <authorList>
            <consortium name="Ensembl"/>
        </authorList>
    </citation>
    <scope>IDENTIFICATION</scope>
    <source>
        <strain evidence="2">Isolate ISIS603380</strain>
    </source>
</reference>
<evidence type="ECO:0000313" key="3">
    <source>
        <dbReference type="Proteomes" id="UP000007646"/>
    </source>
</evidence>
<gene>
    <name evidence="2" type="primary">CCDC175</name>
</gene>
<sequence length="776" mass="92111">KRRRGWVATERLIAERTRRAASVSTGPSLELFTFPSSLGSSVASAALEQLFVVEKSLKSDCFKCNEDARTFLMDIAVAVKKLEEMRKSTIDLLEIESMELSRLYFLLETLPSCFNMELEECVRDARKLNLFEISELHMKITRIDSEIESLRKRTLELKENNEALGKKQEGLMKQHEKFIVSLNHMMEKKAAATIYINDTYTKISLEKEEIELQKKCLEEAREKMEKDREEYLLRKKKLSIQIDELKKAHEHKRLETFSKKKELNKLTIEMSKLKQTVTSSTVVLSDHSLEIAQLHESIKEWETKVEELKKVCKILEDKIHFFENHKEKLNDISGYEKDEFLQKIKQMAEKLNKDRSENKEREKLTTLARQFKIVLGEEDEIFFRKRKIPCRNQRQLEFIAQKENFLAQRKVDIKNMEEGLITLQELHRATQQVYRKQIRILGDNLERESQRCIIAQWKIACLLKKHARWVLMTKADIQEIINKIEVAEQRKIQLYEETTSREKEINEFVAQIEKLTTELKEEEQEFVYKEKHLIEELSSYEDKFVKEVKMNKEKEEELDECLPQLHVAEEAFVEKHRRFEELVNIVTEQKHEETLLNNNIAQFKRDFSRYIRHTDKLKQELKHLRDQESIKIKDHFEILKNLENEIYAHDQKAELLLMENKRLKAYISYLKKKTEEYTKGEKGLIHASSDLSWDLIVRQTQYVDLWEKFQISAKELVNNCKEIMQDINSLIEKLSERDKKMERISTWLQGNLDELCSLIENDSPGNLGKQHLKTFG</sequence>
<dbReference type="GeneTree" id="ENSGT00390000001277"/>
<protein>
    <submittedName>
        <fullName evidence="2">Coiled-coil domain containing 175</fullName>
    </submittedName>
</protein>
<organism evidence="2 3">
    <name type="scientific">Loxodonta africana</name>
    <name type="common">African elephant</name>
    <dbReference type="NCBI Taxonomy" id="9785"/>
    <lineage>
        <taxon>Eukaryota</taxon>
        <taxon>Metazoa</taxon>
        <taxon>Chordata</taxon>
        <taxon>Craniata</taxon>
        <taxon>Vertebrata</taxon>
        <taxon>Euteleostomi</taxon>
        <taxon>Mammalia</taxon>
        <taxon>Eutheria</taxon>
        <taxon>Afrotheria</taxon>
        <taxon>Proboscidea</taxon>
        <taxon>Elephantidae</taxon>
        <taxon>Loxodonta</taxon>
    </lineage>
</organism>
<dbReference type="HOGENOM" id="CLU_345791_0_0_1"/>
<dbReference type="Ensembl" id="ENSLAFT00000013978.4">
    <property type="protein sequence ID" value="ENSLAFP00000011703.4"/>
    <property type="gene ID" value="ENSLAFG00000013972.4"/>
</dbReference>
<dbReference type="InParanoid" id="G3TCC6"/>
<dbReference type="STRING" id="9785.ENSLAFP00000011703"/>
<keyword evidence="3" id="KW-1185">Reference proteome</keyword>
<dbReference type="InterPro" id="IPR038834">
    <property type="entry name" value="CCDC175"/>
</dbReference>
<dbReference type="OMA" id="VFMQKRK"/>
<feature type="coiled-coil region" evidence="1">
    <location>
        <begin position="200"/>
        <end position="255"/>
    </location>
</feature>
<reference evidence="2" key="3">
    <citation type="submission" date="2025-09" db="UniProtKB">
        <authorList>
            <consortium name="Ensembl"/>
        </authorList>
    </citation>
    <scope>IDENTIFICATION</scope>
    <source>
        <strain evidence="2">Isolate ISIS603380</strain>
    </source>
</reference>
<dbReference type="PANTHER" id="PTHR35347:SF1">
    <property type="entry name" value="COILED-COIL DOMAIN-CONTAINING PROTEIN 175"/>
    <property type="match status" value="1"/>
</dbReference>